<organism evidence="2 3">
    <name type="scientific">Pararge aegeria aegeria</name>
    <dbReference type="NCBI Taxonomy" id="348720"/>
    <lineage>
        <taxon>Eukaryota</taxon>
        <taxon>Metazoa</taxon>
        <taxon>Ecdysozoa</taxon>
        <taxon>Arthropoda</taxon>
        <taxon>Hexapoda</taxon>
        <taxon>Insecta</taxon>
        <taxon>Pterygota</taxon>
        <taxon>Neoptera</taxon>
        <taxon>Endopterygota</taxon>
        <taxon>Lepidoptera</taxon>
        <taxon>Glossata</taxon>
        <taxon>Ditrysia</taxon>
        <taxon>Papilionoidea</taxon>
        <taxon>Nymphalidae</taxon>
        <taxon>Satyrinae</taxon>
        <taxon>Satyrini</taxon>
        <taxon>Parargina</taxon>
        <taxon>Pararge</taxon>
    </lineage>
</organism>
<feature type="non-terminal residue" evidence="2">
    <location>
        <position position="1"/>
    </location>
</feature>
<dbReference type="SUPFAM" id="SSF50729">
    <property type="entry name" value="PH domain-like"/>
    <property type="match status" value="1"/>
</dbReference>
<feature type="domain" description="PID" evidence="1">
    <location>
        <begin position="87"/>
        <end position="192"/>
    </location>
</feature>
<dbReference type="InterPro" id="IPR011993">
    <property type="entry name" value="PH-like_dom_sf"/>
</dbReference>
<dbReference type="AlphaFoldDB" id="A0A8S4QTK7"/>
<dbReference type="Gene3D" id="2.30.29.30">
    <property type="entry name" value="Pleckstrin-homology domain (PH domain)/Phosphotyrosine-binding domain (PTB)"/>
    <property type="match status" value="1"/>
</dbReference>
<dbReference type="Proteomes" id="UP000838756">
    <property type="component" value="Unassembled WGS sequence"/>
</dbReference>
<dbReference type="EMBL" id="CAKXAJ010015292">
    <property type="protein sequence ID" value="CAH2216395.1"/>
    <property type="molecule type" value="Genomic_DNA"/>
</dbReference>
<protein>
    <submittedName>
        <fullName evidence="2">Jg15266 protein</fullName>
    </submittedName>
</protein>
<sequence>MLGVSLSDKIRNVEKNQSYRHRVAKLKWQWAGHIVRGRDGRWGPKVLEWQPRTGKRSVGRPPTRWTDDIERVAVSDVDQECTVFCGVSYLGAQNIADPKSETDIQRIMKELSSMPENRDGIAVSISIPVCSQGLVVLYQAATNSVMTRYAVNRISFYARGAAGTPVASCFAFTWSHGETKESAVYRCHVFRCHIAEAVNQVS</sequence>
<dbReference type="PROSITE" id="PS01179">
    <property type="entry name" value="PID"/>
    <property type="match status" value="1"/>
</dbReference>
<gene>
    <name evidence="2" type="primary">jg15266</name>
    <name evidence="2" type="ORF">PAEG_LOCUS4443</name>
</gene>
<keyword evidence="3" id="KW-1185">Reference proteome</keyword>
<comment type="caution">
    <text evidence="2">The sequence shown here is derived from an EMBL/GenBank/DDBJ whole genome shotgun (WGS) entry which is preliminary data.</text>
</comment>
<evidence type="ECO:0000259" key="1">
    <source>
        <dbReference type="PROSITE" id="PS01179"/>
    </source>
</evidence>
<dbReference type="Pfam" id="PF00640">
    <property type="entry name" value="PID"/>
    <property type="match status" value="1"/>
</dbReference>
<evidence type="ECO:0000313" key="2">
    <source>
        <dbReference type="EMBL" id="CAH2216395.1"/>
    </source>
</evidence>
<name>A0A8S4QTK7_9NEOP</name>
<proteinExistence type="predicted"/>
<evidence type="ECO:0000313" key="3">
    <source>
        <dbReference type="Proteomes" id="UP000838756"/>
    </source>
</evidence>
<reference evidence="2" key="1">
    <citation type="submission" date="2022-03" db="EMBL/GenBank/DDBJ databases">
        <authorList>
            <person name="Lindestad O."/>
        </authorList>
    </citation>
    <scope>NUCLEOTIDE SEQUENCE</scope>
</reference>
<dbReference type="InterPro" id="IPR006020">
    <property type="entry name" value="PTB/PI_dom"/>
</dbReference>
<dbReference type="CDD" id="cd01211">
    <property type="entry name" value="PTB_Rab6GAP"/>
    <property type="match status" value="1"/>
</dbReference>
<accession>A0A8S4QTK7</accession>
<dbReference type="OrthoDB" id="6909071at2759"/>